<evidence type="ECO:0000259" key="3">
    <source>
        <dbReference type="Pfam" id="PF02230"/>
    </source>
</evidence>
<dbReference type="PANTHER" id="PTHR10655:SF17">
    <property type="entry name" value="LYSOPHOSPHOLIPASE-LIKE PROTEIN 1"/>
    <property type="match status" value="1"/>
</dbReference>
<dbReference type="SUPFAM" id="SSF53474">
    <property type="entry name" value="alpha/beta-Hydrolases"/>
    <property type="match status" value="1"/>
</dbReference>
<dbReference type="Proteomes" id="UP000054363">
    <property type="component" value="Unassembled WGS sequence"/>
</dbReference>
<accession>A0A094IT80</accession>
<dbReference type="InterPro" id="IPR050565">
    <property type="entry name" value="LYPA1-2/EST-like"/>
</dbReference>
<dbReference type="Gene3D" id="3.40.50.1820">
    <property type="entry name" value="alpha/beta hydrolase"/>
    <property type="match status" value="1"/>
</dbReference>
<evidence type="ECO:0000256" key="2">
    <source>
        <dbReference type="ARBA" id="ARBA00022801"/>
    </source>
</evidence>
<evidence type="ECO:0000313" key="5">
    <source>
        <dbReference type="Proteomes" id="UP000054363"/>
    </source>
</evidence>
<dbReference type="AlphaFoldDB" id="A0A094IT80"/>
<protein>
    <submittedName>
        <fullName evidence="4">Carboxylesterase</fullName>
    </submittedName>
</protein>
<evidence type="ECO:0000256" key="1">
    <source>
        <dbReference type="ARBA" id="ARBA00006499"/>
    </source>
</evidence>
<dbReference type="OrthoDB" id="9801763at2"/>
<dbReference type="Pfam" id="PF02230">
    <property type="entry name" value="Abhydrolase_2"/>
    <property type="match status" value="1"/>
</dbReference>
<dbReference type="InterPro" id="IPR029058">
    <property type="entry name" value="AB_hydrolase_fold"/>
</dbReference>
<comment type="caution">
    <text evidence="4">The sequence shown here is derived from an EMBL/GenBank/DDBJ whole genome shotgun (WGS) entry which is preliminary data.</text>
</comment>
<evidence type="ECO:0000313" key="4">
    <source>
        <dbReference type="EMBL" id="KFZ30875.1"/>
    </source>
</evidence>
<sequence length="220" mass="24322">MPYLPCVEIEPDQPANRAIIWLHGLGADGNDFAPLVPHLRLPESVQVRFIFPHAPKIPVTINGGMVMPAWYDITDMTIDRKVDTAQLRASADSVADLIARENERGIPSEHIVIAGFSQGGAVAYEAALSHSERLAGLLVLSSYLATAPSIELHPANQDLPVMIQHGRQDPIVAERLGQQAKSWMMDHGYKVDYQAFDMEHQVCPEQIQEISNWLTKVLAT</sequence>
<name>A0A094IT80_9GAMM</name>
<proteinExistence type="inferred from homology"/>
<dbReference type="RefSeq" id="WP_034775396.1">
    <property type="nucleotide sequence ID" value="NZ_JPER01000003.1"/>
</dbReference>
<dbReference type="InterPro" id="IPR003140">
    <property type="entry name" value="PLipase/COase/thioEstase"/>
</dbReference>
<dbReference type="eggNOG" id="COG0400">
    <property type="taxonomic scope" value="Bacteria"/>
</dbReference>
<dbReference type="EMBL" id="JPER01000003">
    <property type="protein sequence ID" value="KFZ30875.1"/>
    <property type="molecule type" value="Genomic_DNA"/>
</dbReference>
<comment type="similarity">
    <text evidence="1">Belongs to the AB hydrolase superfamily. AB hydrolase 2 family.</text>
</comment>
<dbReference type="PANTHER" id="PTHR10655">
    <property type="entry name" value="LYSOPHOSPHOLIPASE-RELATED"/>
    <property type="match status" value="1"/>
</dbReference>
<organism evidence="4 5">
    <name type="scientific">Pseudidiomarina salinarum</name>
    <dbReference type="NCBI Taxonomy" id="435908"/>
    <lineage>
        <taxon>Bacteria</taxon>
        <taxon>Pseudomonadati</taxon>
        <taxon>Pseudomonadota</taxon>
        <taxon>Gammaproteobacteria</taxon>
        <taxon>Alteromonadales</taxon>
        <taxon>Idiomarinaceae</taxon>
        <taxon>Pseudidiomarina</taxon>
    </lineage>
</organism>
<reference evidence="4 5" key="1">
    <citation type="submission" date="2014-06" db="EMBL/GenBank/DDBJ databases">
        <title>The draft genome sequence of Idiomarina salinarum ISL-52.</title>
        <authorList>
            <person name="Du J."/>
            <person name="Shao Z."/>
        </authorList>
    </citation>
    <scope>NUCLEOTIDE SEQUENCE [LARGE SCALE GENOMIC DNA]</scope>
    <source>
        <strain evidence="4 5">ISL-52</strain>
    </source>
</reference>
<keyword evidence="2" id="KW-0378">Hydrolase</keyword>
<keyword evidence="5" id="KW-1185">Reference proteome</keyword>
<dbReference type="GO" id="GO:0016787">
    <property type="term" value="F:hydrolase activity"/>
    <property type="evidence" value="ECO:0007669"/>
    <property type="project" value="UniProtKB-KW"/>
</dbReference>
<feature type="domain" description="Phospholipase/carboxylesterase/thioesterase" evidence="3">
    <location>
        <begin position="9"/>
        <end position="217"/>
    </location>
</feature>
<gene>
    <name evidence="4" type="ORF">IDSA_07300</name>
</gene>
<dbReference type="STRING" id="435908.IDSA_07300"/>